<dbReference type="KEGG" id="vde:111251294"/>
<comment type="catalytic activity">
    <reaction evidence="7 8">
        <text>ATP + H2O = ADP + phosphate + H(+)</text>
        <dbReference type="Rhea" id="RHEA:13065"/>
        <dbReference type="ChEBI" id="CHEBI:15377"/>
        <dbReference type="ChEBI" id="CHEBI:15378"/>
        <dbReference type="ChEBI" id="CHEBI:30616"/>
        <dbReference type="ChEBI" id="CHEBI:43474"/>
        <dbReference type="ChEBI" id="CHEBI:456216"/>
    </reaction>
</comment>
<dbReference type="InterPro" id="IPR001650">
    <property type="entry name" value="Helicase_C-like"/>
</dbReference>
<dbReference type="EC" id="5.6.2.4" evidence="8"/>
<dbReference type="GO" id="GO:0043138">
    <property type="term" value="F:3'-5' DNA helicase activity"/>
    <property type="evidence" value="ECO:0007669"/>
    <property type="project" value="UniProtKB-EC"/>
</dbReference>
<evidence type="ECO:0000313" key="13">
    <source>
        <dbReference type="Proteomes" id="UP000594260"/>
    </source>
</evidence>
<keyword evidence="4 8" id="KW-0347">Helicase</keyword>
<comment type="subcellular location">
    <subcellularLocation>
        <location evidence="8">Nucleus</location>
    </subcellularLocation>
</comment>
<dbReference type="CDD" id="cd17920">
    <property type="entry name" value="DEXHc_RecQ"/>
    <property type="match status" value="1"/>
</dbReference>
<evidence type="ECO:0000256" key="3">
    <source>
        <dbReference type="ARBA" id="ARBA00022801"/>
    </source>
</evidence>
<dbReference type="InterPro" id="IPR004589">
    <property type="entry name" value="DNA_helicase_ATP-dep_RecQ"/>
</dbReference>
<feature type="region of interest" description="Disordered" evidence="9">
    <location>
        <begin position="734"/>
        <end position="760"/>
    </location>
</feature>
<dbReference type="AlphaFoldDB" id="A0A7M7K976"/>
<dbReference type="RefSeq" id="XP_022663470.1">
    <property type="nucleotide sequence ID" value="XM_022807735.1"/>
</dbReference>
<dbReference type="FunFam" id="3.40.50.300:FF:001389">
    <property type="entry name" value="ATP-dependent DNA helicase RecQ"/>
    <property type="match status" value="1"/>
</dbReference>
<dbReference type="GO" id="GO:0005634">
    <property type="term" value="C:nucleus"/>
    <property type="evidence" value="ECO:0007669"/>
    <property type="project" value="UniProtKB-SubCell"/>
</dbReference>
<evidence type="ECO:0000256" key="7">
    <source>
        <dbReference type="ARBA" id="ARBA00049360"/>
    </source>
</evidence>
<keyword evidence="13" id="KW-1185">Reference proteome</keyword>
<dbReference type="SUPFAM" id="SSF52540">
    <property type="entry name" value="P-loop containing nucleoside triphosphate hydrolases"/>
    <property type="match status" value="1"/>
</dbReference>
<dbReference type="InterPro" id="IPR032284">
    <property type="entry name" value="RecQ_Zn-bd"/>
</dbReference>
<feature type="domain" description="Helicase C-terminal" evidence="11">
    <location>
        <begin position="236"/>
        <end position="392"/>
    </location>
</feature>
<keyword evidence="3 8" id="KW-0378">Hydrolase</keyword>
<dbReference type="NCBIfam" id="TIGR00614">
    <property type="entry name" value="recQ_fam"/>
    <property type="match status" value="1"/>
</dbReference>
<dbReference type="Proteomes" id="UP000594260">
    <property type="component" value="Unplaced"/>
</dbReference>
<keyword evidence="5 8" id="KW-0067">ATP-binding</keyword>
<dbReference type="Pfam" id="PF16124">
    <property type="entry name" value="RecQ_Zn_bind"/>
    <property type="match status" value="1"/>
</dbReference>
<keyword evidence="8" id="KW-0539">Nucleus</keyword>
<dbReference type="GO" id="GO:0005737">
    <property type="term" value="C:cytoplasm"/>
    <property type="evidence" value="ECO:0007669"/>
    <property type="project" value="TreeGrafter"/>
</dbReference>
<reference evidence="12" key="1">
    <citation type="submission" date="2021-01" db="UniProtKB">
        <authorList>
            <consortium name="EnsemblMetazoa"/>
        </authorList>
    </citation>
    <scope>IDENTIFICATION</scope>
</reference>
<dbReference type="PANTHER" id="PTHR13710:SF152">
    <property type="entry name" value="ATP-DEPENDENT DNA HELICASE Q5"/>
    <property type="match status" value="1"/>
</dbReference>
<dbReference type="CDD" id="cd18794">
    <property type="entry name" value="SF2_C_RecQ"/>
    <property type="match status" value="1"/>
</dbReference>
<dbReference type="GO" id="GO:0005524">
    <property type="term" value="F:ATP binding"/>
    <property type="evidence" value="ECO:0007669"/>
    <property type="project" value="UniProtKB-KW"/>
</dbReference>
<dbReference type="InterPro" id="IPR027417">
    <property type="entry name" value="P-loop_NTPase"/>
</dbReference>
<dbReference type="PROSITE" id="PS51194">
    <property type="entry name" value="HELICASE_CTER"/>
    <property type="match status" value="1"/>
</dbReference>
<evidence type="ECO:0000256" key="1">
    <source>
        <dbReference type="ARBA" id="ARBA00005446"/>
    </source>
</evidence>
<evidence type="ECO:0000256" key="5">
    <source>
        <dbReference type="ARBA" id="ARBA00022840"/>
    </source>
</evidence>
<protein>
    <recommendedName>
        <fullName evidence="8">ATP-dependent DNA helicase</fullName>
        <ecNumber evidence="8">5.6.2.4</ecNumber>
    </recommendedName>
</protein>
<keyword evidence="2 8" id="KW-0547">Nucleotide-binding</keyword>
<dbReference type="GO" id="GO:0009378">
    <property type="term" value="F:four-way junction helicase activity"/>
    <property type="evidence" value="ECO:0007669"/>
    <property type="project" value="TreeGrafter"/>
</dbReference>
<dbReference type="EnsemblMetazoa" id="XM_022807735">
    <property type="protein sequence ID" value="XP_022663470"/>
    <property type="gene ID" value="LOC111251294"/>
</dbReference>
<dbReference type="InterPro" id="IPR014001">
    <property type="entry name" value="Helicase_ATP-bd"/>
</dbReference>
<feature type="domain" description="Helicase ATP-binding" evidence="10">
    <location>
        <begin position="28"/>
        <end position="203"/>
    </location>
</feature>
<dbReference type="PROSITE" id="PS51192">
    <property type="entry name" value="HELICASE_ATP_BIND_1"/>
    <property type="match status" value="1"/>
</dbReference>
<dbReference type="InParanoid" id="A0A7M7K976"/>
<dbReference type="SMART" id="SM00487">
    <property type="entry name" value="DEXDc"/>
    <property type="match status" value="1"/>
</dbReference>
<dbReference type="PANTHER" id="PTHR13710">
    <property type="entry name" value="DNA HELICASE RECQ FAMILY MEMBER"/>
    <property type="match status" value="1"/>
</dbReference>
<evidence type="ECO:0000256" key="9">
    <source>
        <dbReference type="SAM" id="MobiDB-lite"/>
    </source>
</evidence>
<evidence type="ECO:0000259" key="11">
    <source>
        <dbReference type="PROSITE" id="PS51194"/>
    </source>
</evidence>
<dbReference type="FunCoup" id="A0A7M7K976">
    <property type="interactions" value="2012"/>
</dbReference>
<evidence type="ECO:0000313" key="12">
    <source>
        <dbReference type="EnsemblMetazoa" id="XP_022663470"/>
    </source>
</evidence>
<evidence type="ECO:0000256" key="2">
    <source>
        <dbReference type="ARBA" id="ARBA00022741"/>
    </source>
</evidence>
<comment type="similarity">
    <text evidence="1 8">Belongs to the helicase family. RecQ subfamily.</text>
</comment>
<name>A0A7M7K976_VARDE</name>
<accession>A0A7M7K976</accession>
<dbReference type="GO" id="GO:0003676">
    <property type="term" value="F:nucleic acid binding"/>
    <property type="evidence" value="ECO:0007669"/>
    <property type="project" value="InterPro"/>
</dbReference>
<evidence type="ECO:0000256" key="8">
    <source>
        <dbReference type="RuleBase" id="RU364117"/>
    </source>
</evidence>
<proteinExistence type="inferred from homology"/>
<dbReference type="GO" id="GO:0005694">
    <property type="term" value="C:chromosome"/>
    <property type="evidence" value="ECO:0007669"/>
    <property type="project" value="TreeGrafter"/>
</dbReference>
<comment type="catalytic activity">
    <reaction evidence="6 8">
        <text>Couples ATP hydrolysis with the unwinding of duplex DNA by translocating in the 3'-5' direction.</text>
        <dbReference type="EC" id="5.6.2.4"/>
    </reaction>
</comment>
<dbReference type="SMART" id="SM00490">
    <property type="entry name" value="HELICc"/>
    <property type="match status" value="1"/>
</dbReference>
<dbReference type="Pfam" id="PF00270">
    <property type="entry name" value="DEAD"/>
    <property type="match status" value="1"/>
</dbReference>
<evidence type="ECO:0000256" key="6">
    <source>
        <dbReference type="ARBA" id="ARBA00034617"/>
    </source>
</evidence>
<evidence type="ECO:0000259" key="10">
    <source>
        <dbReference type="PROSITE" id="PS51192"/>
    </source>
</evidence>
<dbReference type="GO" id="GO:0000724">
    <property type="term" value="P:double-strand break repair via homologous recombination"/>
    <property type="evidence" value="ECO:0007669"/>
    <property type="project" value="TreeGrafter"/>
</dbReference>
<dbReference type="Gene3D" id="3.40.50.300">
    <property type="entry name" value="P-loop containing nucleotide triphosphate hydrolases"/>
    <property type="match status" value="2"/>
</dbReference>
<dbReference type="GO" id="GO:0016787">
    <property type="term" value="F:hydrolase activity"/>
    <property type="evidence" value="ECO:0007669"/>
    <property type="project" value="UniProtKB-KW"/>
</dbReference>
<dbReference type="GeneID" id="111251294"/>
<dbReference type="InterPro" id="IPR011545">
    <property type="entry name" value="DEAD/DEAH_box_helicase_dom"/>
</dbReference>
<dbReference type="OrthoDB" id="10261556at2759"/>
<organism evidence="12 13">
    <name type="scientific">Varroa destructor</name>
    <name type="common">Honeybee mite</name>
    <dbReference type="NCBI Taxonomy" id="109461"/>
    <lineage>
        <taxon>Eukaryota</taxon>
        <taxon>Metazoa</taxon>
        <taxon>Ecdysozoa</taxon>
        <taxon>Arthropoda</taxon>
        <taxon>Chelicerata</taxon>
        <taxon>Arachnida</taxon>
        <taxon>Acari</taxon>
        <taxon>Parasitiformes</taxon>
        <taxon>Mesostigmata</taxon>
        <taxon>Gamasina</taxon>
        <taxon>Dermanyssoidea</taxon>
        <taxon>Varroidae</taxon>
        <taxon>Varroa</taxon>
    </lineage>
</organism>
<feature type="compositionally biased region" description="Polar residues" evidence="9">
    <location>
        <begin position="744"/>
        <end position="755"/>
    </location>
</feature>
<dbReference type="Pfam" id="PF00271">
    <property type="entry name" value="Helicase_C"/>
    <property type="match status" value="1"/>
</dbReference>
<evidence type="ECO:0000256" key="4">
    <source>
        <dbReference type="ARBA" id="ARBA00022806"/>
    </source>
</evidence>
<sequence length="939" mass="106276">MTADLGKVLRNTFGYKEFRCVEQKRATYEIYGGKRDVFVCMPTGAGKSLCFQLPCAADEKGITVVVTPLIALMENQVTHARSFKIPTETINSTLNAADRKRVRGDLMSLSPKTKLLYVTPEQVATTGFLEICRALNKLKLLKRFVVDEAHCVLEWGHDFRPDYLKLSKAREEYPHIPWAALTATASKRDEEKIISSLKLQNVVTIRTSSFRKNLFYDVYYKDTMRGEEFQHLKDFIIEALGPCWQDEEPQMRGCGIVYCRTRQDCYDVAVELQKFGLASSAYHAGMKAAERTEAQDGWMNGKYCVIAATISFGMGIDKSTVRFIAHWSPSKSLKSFYQESGRAGRDGKPAKCRMYYSLKDRKAITFLIGIEASRSKSQRKKEHASFMMKEFENVVSMFESATCRHSNLCKEFGEKLKSCGSCCDVCTRPKEVDKKLSTFRSQELRTAVYKFSESDYDDVYEGGRRYMSEFGGDGRGGGDEGVRERMEKEAKRELEQTILKQFQLRRGVKQDNEALRYDKHGKQKQEREREIPHNSVILEPRCCAIPEVSIEARQSYAVKLRQDLWSNYTTYIKAIDEQIRNSVQGGPQEKLMMERTFVEQIACQLELEAFKTKKNIYMYKRQMATIYKNVKDATSNRALFDDLIARHSLDLKMKEKQPSKKTLFDLFQDAAKKMKSDKKSVEVIPIVDSSGDADGPTSSALMGCSPAHDEAAAAAAREVVVFSDPEARVAECSSAGANDECGTSGDNPKTASPTPACSLPQADDQKVIVTQNELPVSDTLSARKSTSKPVIKYFFEVNTENKNVCSKEAGNQSAANTYSEKCPKMDFKTGSQLLQEQRNRIDSQIEEIVSRPKRLASCEESSSAKRRSVDSERTKKDRCKAISFVNDLLYPEFKRGAISKEDFKIICKEVSDHAVDSGILDKTTIKKEIDKKLKKLKYL</sequence>